<evidence type="ECO:0000256" key="8">
    <source>
        <dbReference type="ARBA" id="ARBA00022741"/>
    </source>
</evidence>
<evidence type="ECO:0000256" key="2">
    <source>
        <dbReference type="ARBA" id="ARBA00007663"/>
    </source>
</evidence>
<evidence type="ECO:0000256" key="7">
    <source>
        <dbReference type="ARBA" id="ARBA00022695"/>
    </source>
</evidence>
<evidence type="ECO:0000313" key="13">
    <source>
        <dbReference type="EMBL" id="NLD25647.1"/>
    </source>
</evidence>
<accession>A0A847CZQ8</accession>
<comment type="caution">
    <text evidence="13">The sequence shown here is derived from an EMBL/GenBank/DDBJ whole genome shotgun (WGS) entry which is preliminary data.</text>
</comment>
<keyword evidence="5" id="KW-0808">Transferase</keyword>
<dbReference type="SUPFAM" id="SSF55821">
    <property type="entry name" value="YrdC/RibB"/>
    <property type="match status" value="1"/>
</dbReference>
<dbReference type="InterPro" id="IPR003442">
    <property type="entry name" value="T6A_TsaE"/>
</dbReference>
<evidence type="ECO:0000256" key="10">
    <source>
        <dbReference type="ARBA" id="ARBA00029774"/>
    </source>
</evidence>
<dbReference type="InterPro" id="IPR027417">
    <property type="entry name" value="P-loop_NTPase"/>
</dbReference>
<keyword evidence="6" id="KW-0819">tRNA processing</keyword>
<gene>
    <name evidence="13" type="ORF">GX656_03375</name>
</gene>
<dbReference type="Gene3D" id="3.40.50.300">
    <property type="entry name" value="P-loop containing nucleotide triphosphate hydrolases"/>
    <property type="match status" value="1"/>
</dbReference>
<dbReference type="EC" id="2.7.7.87" evidence="3"/>
<dbReference type="GO" id="GO:0003725">
    <property type="term" value="F:double-stranded RNA binding"/>
    <property type="evidence" value="ECO:0007669"/>
    <property type="project" value="InterPro"/>
</dbReference>
<dbReference type="GO" id="GO:0061710">
    <property type="term" value="F:L-threonylcarbamoyladenylate synthase"/>
    <property type="evidence" value="ECO:0007669"/>
    <property type="project" value="UniProtKB-EC"/>
</dbReference>
<evidence type="ECO:0000256" key="5">
    <source>
        <dbReference type="ARBA" id="ARBA00022679"/>
    </source>
</evidence>
<dbReference type="InterPro" id="IPR006070">
    <property type="entry name" value="Sua5-like_dom"/>
</dbReference>
<evidence type="ECO:0000256" key="1">
    <source>
        <dbReference type="ARBA" id="ARBA00004496"/>
    </source>
</evidence>
<evidence type="ECO:0000256" key="11">
    <source>
        <dbReference type="ARBA" id="ARBA00048366"/>
    </source>
</evidence>
<evidence type="ECO:0000313" key="14">
    <source>
        <dbReference type="Proteomes" id="UP000545876"/>
    </source>
</evidence>
<reference evidence="13 14" key="1">
    <citation type="journal article" date="2020" name="Biotechnol. Biofuels">
        <title>New insights from the biogas microbiome by comprehensive genome-resolved metagenomics of nearly 1600 species originating from multiple anaerobic digesters.</title>
        <authorList>
            <person name="Campanaro S."/>
            <person name="Treu L."/>
            <person name="Rodriguez-R L.M."/>
            <person name="Kovalovszki A."/>
            <person name="Ziels R.M."/>
            <person name="Maus I."/>
            <person name="Zhu X."/>
            <person name="Kougias P.G."/>
            <person name="Basile A."/>
            <person name="Luo G."/>
            <person name="Schluter A."/>
            <person name="Konstantinidis K.T."/>
            <person name="Angelidaki I."/>
        </authorList>
    </citation>
    <scope>NUCLEOTIDE SEQUENCE [LARGE SCALE GENOMIC DNA]</scope>
    <source>
        <strain evidence="13">AS06rmzACSIP_65</strain>
    </source>
</reference>
<dbReference type="NCBIfam" id="TIGR00057">
    <property type="entry name" value="L-threonylcarbamoyladenylate synthase"/>
    <property type="match status" value="1"/>
</dbReference>
<comment type="catalytic activity">
    <reaction evidence="11">
        <text>L-threonine + hydrogencarbonate + ATP = L-threonylcarbamoyladenylate + diphosphate + H2O</text>
        <dbReference type="Rhea" id="RHEA:36407"/>
        <dbReference type="ChEBI" id="CHEBI:15377"/>
        <dbReference type="ChEBI" id="CHEBI:17544"/>
        <dbReference type="ChEBI" id="CHEBI:30616"/>
        <dbReference type="ChEBI" id="CHEBI:33019"/>
        <dbReference type="ChEBI" id="CHEBI:57926"/>
        <dbReference type="ChEBI" id="CHEBI:73682"/>
        <dbReference type="EC" id="2.7.7.87"/>
    </reaction>
</comment>
<dbReference type="NCBIfam" id="TIGR00150">
    <property type="entry name" value="T6A_YjeE"/>
    <property type="match status" value="1"/>
</dbReference>
<dbReference type="EMBL" id="JAAZBX010000014">
    <property type="protein sequence ID" value="NLD25647.1"/>
    <property type="molecule type" value="Genomic_DNA"/>
</dbReference>
<sequence>MKIINIQNNRDQGIHEAIEVLRNGGLIVYPTETCYGLGGDVTNPVALKKIMEYKKLRGSKPISIAVSSIEMAKEYVEINEMAINLYSNYLPGPITVISKSKGVLVPPVVSIQGAVGVRYPAYPFTLELIEKFGKPITATSANMSYKATPYSIDQLIKDLPKKSLDLIDLFLDAGDLPKNQPSTVLDTTLNELSVLRQGKIRFEDALIKNKKISEIQSRSVEETIAFGKDFAKKYLSPDVPCVVALSGELGAGKTQFAKGIAQSLGVKEIVNSPTYTIINEYPYTEKNGTERILAHMDTWRLAEGELENSGLVEHLEKGDVVLIEWADKFFQEIEALCDNMNIPMFKVVIKYISLEERSIEIYE</sequence>
<evidence type="ECO:0000259" key="12">
    <source>
        <dbReference type="PROSITE" id="PS51163"/>
    </source>
</evidence>
<dbReference type="PROSITE" id="PS51163">
    <property type="entry name" value="YRDC"/>
    <property type="match status" value="1"/>
</dbReference>
<evidence type="ECO:0000256" key="3">
    <source>
        <dbReference type="ARBA" id="ARBA00012584"/>
    </source>
</evidence>
<dbReference type="Gene3D" id="3.90.870.10">
    <property type="entry name" value="DHBP synthase"/>
    <property type="match status" value="1"/>
</dbReference>
<evidence type="ECO:0000256" key="4">
    <source>
        <dbReference type="ARBA" id="ARBA00022490"/>
    </source>
</evidence>
<organism evidence="13 14">
    <name type="scientific">Candidatus Dojkabacteria bacterium</name>
    <dbReference type="NCBI Taxonomy" id="2099670"/>
    <lineage>
        <taxon>Bacteria</taxon>
        <taxon>Candidatus Dojkabacteria</taxon>
    </lineage>
</organism>
<evidence type="ECO:0000256" key="9">
    <source>
        <dbReference type="ARBA" id="ARBA00022840"/>
    </source>
</evidence>
<dbReference type="InterPro" id="IPR050156">
    <property type="entry name" value="TC-AMP_synthase_SUA5"/>
</dbReference>
<dbReference type="Proteomes" id="UP000545876">
    <property type="component" value="Unassembled WGS sequence"/>
</dbReference>
<keyword evidence="8" id="KW-0547">Nucleotide-binding</keyword>
<feature type="domain" description="YrdC-like" evidence="12">
    <location>
        <begin position="11"/>
        <end position="200"/>
    </location>
</feature>
<dbReference type="GO" id="GO:0000049">
    <property type="term" value="F:tRNA binding"/>
    <property type="evidence" value="ECO:0007669"/>
    <property type="project" value="TreeGrafter"/>
</dbReference>
<keyword evidence="7" id="KW-0548">Nucleotidyltransferase</keyword>
<dbReference type="SUPFAM" id="SSF52540">
    <property type="entry name" value="P-loop containing nucleoside triphosphate hydrolases"/>
    <property type="match status" value="1"/>
</dbReference>
<dbReference type="PANTHER" id="PTHR17490:SF16">
    <property type="entry name" value="THREONYLCARBAMOYL-AMP SYNTHASE"/>
    <property type="match status" value="1"/>
</dbReference>
<dbReference type="GO" id="GO:0005737">
    <property type="term" value="C:cytoplasm"/>
    <property type="evidence" value="ECO:0007669"/>
    <property type="project" value="UniProtKB-SubCell"/>
</dbReference>
<dbReference type="InterPro" id="IPR017945">
    <property type="entry name" value="DHBP_synth_RibB-like_a/b_dom"/>
</dbReference>
<keyword evidence="9" id="KW-0067">ATP-binding</keyword>
<dbReference type="GO" id="GO:0006450">
    <property type="term" value="P:regulation of translational fidelity"/>
    <property type="evidence" value="ECO:0007669"/>
    <property type="project" value="TreeGrafter"/>
</dbReference>
<proteinExistence type="inferred from homology"/>
<dbReference type="Pfam" id="PF02367">
    <property type="entry name" value="TsaE"/>
    <property type="match status" value="1"/>
</dbReference>
<keyword evidence="4" id="KW-0963">Cytoplasm</keyword>
<dbReference type="GO" id="GO:0002949">
    <property type="term" value="P:tRNA threonylcarbamoyladenosine modification"/>
    <property type="evidence" value="ECO:0007669"/>
    <property type="project" value="InterPro"/>
</dbReference>
<evidence type="ECO:0000256" key="6">
    <source>
        <dbReference type="ARBA" id="ARBA00022694"/>
    </source>
</evidence>
<dbReference type="PANTHER" id="PTHR17490">
    <property type="entry name" value="SUA5"/>
    <property type="match status" value="1"/>
</dbReference>
<dbReference type="Pfam" id="PF01300">
    <property type="entry name" value="Sua5_yciO_yrdC"/>
    <property type="match status" value="1"/>
</dbReference>
<dbReference type="GO" id="GO:0005524">
    <property type="term" value="F:ATP binding"/>
    <property type="evidence" value="ECO:0007669"/>
    <property type="project" value="UniProtKB-KW"/>
</dbReference>
<comment type="similarity">
    <text evidence="2">Belongs to the SUA5 family.</text>
</comment>
<comment type="subcellular location">
    <subcellularLocation>
        <location evidence="1">Cytoplasm</location>
    </subcellularLocation>
</comment>
<name>A0A847CZQ8_9BACT</name>
<dbReference type="AlphaFoldDB" id="A0A847CZQ8"/>
<protein>
    <recommendedName>
        <fullName evidence="10">L-threonylcarbamoyladenylate synthase</fullName>
        <ecNumber evidence="3">2.7.7.87</ecNumber>
    </recommendedName>
    <alternativeName>
        <fullName evidence="10">L-threonylcarbamoyladenylate synthase</fullName>
    </alternativeName>
</protein>